<keyword evidence="2" id="KW-1185">Reference proteome</keyword>
<sequence length="100" mass="11839">MMIWRAFKSHIDLLKKVNEISGYVSKWLQFQSLWYLEADYLYSQLGKSLSAWQQILSEIRKTRLNFDNSESFQDFGVCKINYEQFQAKVSEVIQTITGQT</sequence>
<comment type="caution">
    <text evidence="1">The sequence shown here is derived from an EMBL/GenBank/DDBJ whole genome shotgun (WGS) entry which is preliminary data.</text>
</comment>
<dbReference type="AlphaFoldDB" id="A0AAV0AWD0"/>
<protein>
    <submittedName>
        <fullName evidence="1">Expressed protein</fullName>
    </submittedName>
</protein>
<dbReference type="Proteomes" id="UP001153365">
    <property type="component" value="Unassembled WGS sequence"/>
</dbReference>
<proteinExistence type="predicted"/>
<accession>A0AAV0AWD0</accession>
<gene>
    <name evidence="1" type="ORF">PPACK8108_LOCUS7751</name>
</gene>
<name>A0AAV0AWD0_PHAPC</name>
<evidence type="ECO:0000313" key="2">
    <source>
        <dbReference type="Proteomes" id="UP001153365"/>
    </source>
</evidence>
<organism evidence="1 2">
    <name type="scientific">Phakopsora pachyrhizi</name>
    <name type="common">Asian soybean rust disease fungus</name>
    <dbReference type="NCBI Taxonomy" id="170000"/>
    <lineage>
        <taxon>Eukaryota</taxon>
        <taxon>Fungi</taxon>
        <taxon>Dikarya</taxon>
        <taxon>Basidiomycota</taxon>
        <taxon>Pucciniomycotina</taxon>
        <taxon>Pucciniomycetes</taxon>
        <taxon>Pucciniales</taxon>
        <taxon>Phakopsoraceae</taxon>
        <taxon>Phakopsora</taxon>
    </lineage>
</organism>
<dbReference type="EMBL" id="CALTRL010001523">
    <property type="protein sequence ID" value="CAH7672915.1"/>
    <property type="molecule type" value="Genomic_DNA"/>
</dbReference>
<evidence type="ECO:0000313" key="1">
    <source>
        <dbReference type="EMBL" id="CAH7672915.1"/>
    </source>
</evidence>
<reference evidence="1" key="1">
    <citation type="submission" date="2022-06" db="EMBL/GenBank/DDBJ databases">
        <authorList>
            <consortium name="SYNGENTA / RWTH Aachen University"/>
        </authorList>
    </citation>
    <scope>NUCLEOTIDE SEQUENCE</scope>
</reference>